<sequence>MILTFKALPLANFLYSQHSFFQTAPSHALSNQEPFRKRA</sequence>
<protein>
    <submittedName>
        <fullName evidence="1">Uncharacterized protein</fullName>
    </submittedName>
</protein>
<organism evidence="1">
    <name type="scientific">Siphoviridae sp. ctUlD12</name>
    <dbReference type="NCBI Taxonomy" id="2826354"/>
    <lineage>
        <taxon>Viruses</taxon>
        <taxon>Duplodnaviria</taxon>
        <taxon>Heunggongvirae</taxon>
        <taxon>Uroviricota</taxon>
        <taxon>Caudoviricetes</taxon>
    </lineage>
</organism>
<proteinExistence type="predicted"/>
<name>A0A8S5MLP4_9CAUD</name>
<reference evidence="1" key="1">
    <citation type="journal article" date="2021" name="Proc. Natl. Acad. Sci. U.S.A.">
        <title>A Catalog of Tens of Thousands of Viruses from Human Metagenomes Reveals Hidden Associations with Chronic Diseases.</title>
        <authorList>
            <person name="Tisza M.J."/>
            <person name="Buck C.B."/>
        </authorList>
    </citation>
    <scope>NUCLEOTIDE SEQUENCE</scope>
    <source>
        <strain evidence="1">CtUlD12</strain>
    </source>
</reference>
<accession>A0A8S5MLP4</accession>
<dbReference type="EMBL" id="BK014932">
    <property type="protein sequence ID" value="DAD83285.1"/>
    <property type="molecule type" value="Genomic_DNA"/>
</dbReference>
<evidence type="ECO:0000313" key="1">
    <source>
        <dbReference type="EMBL" id="DAD83285.1"/>
    </source>
</evidence>